<protein>
    <submittedName>
        <fullName evidence="1">Uncharacterized protein</fullName>
    </submittedName>
</protein>
<comment type="caution">
    <text evidence="1">The sequence shown here is derived from an EMBL/GenBank/DDBJ whole genome shotgun (WGS) entry which is preliminary data.</text>
</comment>
<reference evidence="1 2" key="1">
    <citation type="journal article" date="2021" name="Hortic Res">
        <title>High-quality reference genome and annotation aids understanding of berry development for evergreen blueberry (Vaccinium darrowii).</title>
        <authorList>
            <person name="Yu J."/>
            <person name="Hulse-Kemp A.M."/>
            <person name="Babiker E."/>
            <person name="Staton M."/>
        </authorList>
    </citation>
    <scope>NUCLEOTIDE SEQUENCE [LARGE SCALE GENOMIC DNA]</scope>
    <source>
        <strain evidence="2">cv. NJ 8807/NJ 8810</strain>
        <tissue evidence="1">Young leaf</tissue>
    </source>
</reference>
<organism evidence="1 2">
    <name type="scientific">Vaccinium darrowii</name>
    <dbReference type="NCBI Taxonomy" id="229202"/>
    <lineage>
        <taxon>Eukaryota</taxon>
        <taxon>Viridiplantae</taxon>
        <taxon>Streptophyta</taxon>
        <taxon>Embryophyta</taxon>
        <taxon>Tracheophyta</taxon>
        <taxon>Spermatophyta</taxon>
        <taxon>Magnoliopsida</taxon>
        <taxon>eudicotyledons</taxon>
        <taxon>Gunneridae</taxon>
        <taxon>Pentapetalae</taxon>
        <taxon>asterids</taxon>
        <taxon>Ericales</taxon>
        <taxon>Ericaceae</taxon>
        <taxon>Vaccinioideae</taxon>
        <taxon>Vaccinieae</taxon>
        <taxon>Vaccinium</taxon>
    </lineage>
</organism>
<keyword evidence="2" id="KW-1185">Reference proteome</keyword>
<accession>A0ACB7YHS6</accession>
<evidence type="ECO:0000313" key="1">
    <source>
        <dbReference type="EMBL" id="KAH7853222.1"/>
    </source>
</evidence>
<proteinExistence type="predicted"/>
<dbReference type="EMBL" id="CM037161">
    <property type="protein sequence ID" value="KAH7853222.1"/>
    <property type="molecule type" value="Genomic_DNA"/>
</dbReference>
<name>A0ACB7YHS6_9ERIC</name>
<gene>
    <name evidence="1" type="ORF">Vadar_000222</name>
</gene>
<dbReference type="Proteomes" id="UP000828048">
    <property type="component" value="Chromosome 11"/>
</dbReference>
<sequence>MFNRSLAGEGTKRSKPLLLLLLLLFPVTCLGNKNQQFINSCGDIHDISLPFHLQGDPSYTCVESADNYFTLSCDENNRTVLHLFSGKYYVQSINYTGNTIRLVDEGIQTNDICSSFPLSSLNPFEFFLGDSPYFSYAWFSTVVFLNCENPVQYPLYTNRTANCNTDGYYSYVLAGEPMVRDVADSCTVEVLYMSTSQLIMESGSNLSWLDFNRELGYGFEVSWVFGCDECTEMASCFGDSVNVTAVCSQYCSCQYCPFQLPMPVIGE</sequence>
<evidence type="ECO:0000313" key="2">
    <source>
        <dbReference type="Proteomes" id="UP000828048"/>
    </source>
</evidence>